<feature type="disulfide bond" evidence="3">
    <location>
        <begin position="87"/>
        <end position="101"/>
    </location>
</feature>
<keyword evidence="5" id="KW-0732">Signal</keyword>
<dbReference type="InterPro" id="IPR001002">
    <property type="entry name" value="Chitin-bd_1"/>
</dbReference>
<feature type="domain" description="Chitin-binding type-1" evidence="6">
    <location>
        <begin position="176"/>
        <end position="220"/>
    </location>
</feature>
<organism evidence="7 8">
    <name type="scientific">Phaeosphaeria nodorum (strain SN15 / ATCC MYA-4574 / FGSC 10173)</name>
    <name type="common">Glume blotch fungus</name>
    <name type="synonym">Parastagonospora nodorum</name>
    <dbReference type="NCBI Taxonomy" id="321614"/>
    <lineage>
        <taxon>Eukaryota</taxon>
        <taxon>Fungi</taxon>
        <taxon>Dikarya</taxon>
        <taxon>Ascomycota</taxon>
        <taxon>Pezizomycotina</taxon>
        <taxon>Dothideomycetes</taxon>
        <taxon>Pleosporomycetidae</taxon>
        <taxon>Pleosporales</taxon>
        <taxon>Pleosporineae</taxon>
        <taxon>Phaeosphaeriaceae</taxon>
        <taxon>Parastagonospora</taxon>
    </lineage>
</organism>
<reference evidence="8" key="1">
    <citation type="journal article" date="2021" name="BMC Genomics">
        <title>Chromosome-level genome assembly and manually-curated proteome of model necrotroph Parastagonospora nodorum Sn15 reveals a genome-wide trove of candidate effector homologs, and redundancy of virulence-related functions within an accessory chromosome.</title>
        <authorList>
            <person name="Bertazzoni S."/>
            <person name="Jones D.A.B."/>
            <person name="Phan H.T."/>
            <person name="Tan K.-C."/>
            <person name="Hane J.K."/>
        </authorList>
    </citation>
    <scope>NUCLEOTIDE SEQUENCE [LARGE SCALE GENOMIC DNA]</scope>
    <source>
        <strain evidence="8">SN15 / ATCC MYA-4574 / FGSC 10173)</strain>
    </source>
</reference>
<dbReference type="SMART" id="SM00270">
    <property type="entry name" value="ChtBD1"/>
    <property type="match status" value="3"/>
</dbReference>
<dbReference type="OrthoDB" id="1193027at2759"/>
<feature type="domain" description="Chitin-binding type-1" evidence="6">
    <location>
        <begin position="70"/>
        <end position="116"/>
    </location>
</feature>
<dbReference type="PANTHER" id="PTHR47849:SF8">
    <property type="entry name" value="LECTIN"/>
    <property type="match status" value="1"/>
</dbReference>
<evidence type="ECO:0000256" key="3">
    <source>
        <dbReference type="PROSITE-ProRule" id="PRU00261"/>
    </source>
</evidence>
<accession>A0A7U2I979</accession>
<feature type="disulfide bond" evidence="3">
    <location>
        <begin position="301"/>
        <end position="315"/>
    </location>
</feature>
<dbReference type="SUPFAM" id="SSF57016">
    <property type="entry name" value="Plant lectins/antimicrobial peptides"/>
    <property type="match status" value="3"/>
</dbReference>
<feature type="disulfide bond" evidence="3">
    <location>
        <begin position="193"/>
        <end position="207"/>
    </location>
</feature>
<feature type="disulfide bond" evidence="3">
    <location>
        <begin position="73"/>
        <end position="88"/>
    </location>
</feature>
<feature type="disulfide bond" evidence="3">
    <location>
        <begin position="82"/>
        <end position="94"/>
    </location>
</feature>
<evidence type="ECO:0000256" key="5">
    <source>
        <dbReference type="SAM" id="SignalP"/>
    </source>
</evidence>
<dbReference type="PROSITE" id="PS50941">
    <property type="entry name" value="CHIT_BIND_I_2"/>
    <property type="match status" value="3"/>
</dbReference>
<evidence type="ECO:0000256" key="4">
    <source>
        <dbReference type="SAM" id="MobiDB-lite"/>
    </source>
</evidence>
<feature type="region of interest" description="Disordered" evidence="4">
    <location>
        <begin position="118"/>
        <end position="142"/>
    </location>
</feature>
<comment type="caution">
    <text evidence="3">Lacks conserved residue(s) required for the propagation of feature annotation.</text>
</comment>
<feature type="disulfide bond" evidence="3">
    <location>
        <begin position="179"/>
        <end position="194"/>
    </location>
</feature>
<dbReference type="InterPro" id="IPR036861">
    <property type="entry name" value="Endochitinase-like_sf"/>
</dbReference>
<gene>
    <name evidence="7" type="ORF">JI435_444630</name>
</gene>
<feature type="region of interest" description="Disordered" evidence="4">
    <location>
        <begin position="229"/>
        <end position="280"/>
    </location>
</feature>
<keyword evidence="8" id="KW-1185">Reference proteome</keyword>
<name>A0A7U2I979_PHANO</name>
<keyword evidence="1 3" id="KW-0147">Chitin-binding</keyword>
<evidence type="ECO:0000256" key="2">
    <source>
        <dbReference type="ARBA" id="ARBA00023157"/>
    </source>
</evidence>
<feature type="signal peptide" evidence="5">
    <location>
        <begin position="1"/>
        <end position="19"/>
    </location>
</feature>
<dbReference type="AlphaFoldDB" id="A0A7U2I979"/>
<dbReference type="GO" id="GO:0008061">
    <property type="term" value="F:chitin binding"/>
    <property type="evidence" value="ECO:0007669"/>
    <property type="project" value="UniProtKB-UniRule"/>
</dbReference>
<proteinExistence type="predicted"/>
<evidence type="ECO:0000259" key="6">
    <source>
        <dbReference type="PROSITE" id="PS50941"/>
    </source>
</evidence>
<dbReference type="VEuPathDB" id="FungiDB:JI435_444630"/>
<protein>
    <recommendedName>
        <fullName evidence="6">Chitin-binding type-1 domain-containing protein</fullName>
    </recommendedName>
</protein>
<dbReference type="CDD" id="cd00035">
    <property type="entry name" value="ChtBD1"/>
    <property type="match status" value="1"/>
</dbReference>
<evidence type="ECO:0000313" key="7">
    <source>
        <dbReference type="EMBL" id="QRD05574.1"/>
    </source>
</evidence>
<feature type="compositionally biased region" description="Pro residues" evidence="4">
    <location>
        <begin position="119"/>
        <end position="133"/>
    </location>
</feature>
<keyword evidence="2 3" id="KW-1015">Disulfide bond</keyword>
<dbReference type="Gene3D" id="3.30.60.10">
    <property type="entry name" value="Endochitinase-like"/>
    <property type="match status" value="3"/>
</dbReference>
<evidence type="ECO:0000313" key="8">
    <source>
        <dbReference type="Proteomes" id="UP000663193"/>
    </source>
</evidence>
<sequence>MKWIAVGLASSLGISVTVASSLSLEAPISHDPFADTILQDAAPQSVTTRNATSPRLLLRLLHQLDARQEAGRCGPSAGGASCTGSQCCSTFDYCGTDPEHCGIIVGCQPQYGRCGDAPPDTPSPTPTPTPTPSPSSSSTVVSASSSTVVPSSSSILPSSSSVLPPLPSGTLIVSPNGQCGNITTCAGSGFGSCCSEWYFCGSGLQYCGTGCRSSFGTCSGVAPPPSSSVPAPISSSSSSSTSSAIGTTTTPTPTPTPTSTATPTPTTTSSAPPVPTNVSTNGRCGAEGSGMTCSGSTYGRCCSDYGWCGTGDDFCLPSWGCRPQFGSCGST</sequence>
<dbReference type="Proteomes" id="UP000663193">
    <property type="component" value="Chromosome 19"/>
</dbReference>
<dbReference type="Pfam" id="PF00187">
    <property type="entry name" value="Chitin_bind_1"/>
    <property type="match status" value="1"/>
</dbReference>
<feature type="domain" description="Chitin-binding type-1" evidence="6">
    <location>
        <begin position="281"/>
        <end position="330"/>
    </location>
</feature>
<evidence type="ECO:0000256" key="1">
    <source>
        <dbReference type="ARBA" id="ARBA00022669"/>
    </source>
</evidence>
<dbReference type="EMBL" id="CP069041">
    <property type="protein sequence ID" value="QRD05574.1"/>
    <property type="molecule type" value="Genomic_DNA"/>
</dbReference>
<dbReference type="PANTHER" id="PTHR47849">
    <property type="entry name" value="CHITIN-BINDING LECTIN 1"/>
    <property type="match status" value="1"/>
</dbReference>
<feature type="chain" id="PRO_5030576500" description="Chitin-binding type-1 domain-containing protein" evidence="5">
    <location>
        <begin position="20"/>
        <end position="331"/>
    </location>
</feature>